<protein>
    <submittedName>
        <fullName evidence="1">Uncharacterized protein</fullName>
    </submittedName>
</protein>
<organism evidence="1">
    <name type="scientific">uncultured Caudovirales phage</name>
    <dbReference type="NCBI Taxonomy" id="2100421"/>
    <lineage>
        <taxon>Viruses</taxon>
        <taxon>Duplodnaviria</taxon>
        <taxon>Heunggongvirae</taxon>
        <taxon>Uroviricota</taxon>
        <taxon>Caudoviricetes</taxon>
        <taxon>Peduoviridae</taxon>
        <taxon>Maltschvirus</taxon>
        <taxon>Maltschvirus maltsch</taxon>
    </lineage>
</organism>
<accession>A0A6J5N4C2</accession>
<name>A0A6J5N4C2_9CAUD</name>
<evidence type="ECO:0000313" key="1">
    <source>
        <dbReference type="EMBL" id="CAB4152130.1"/>
    </source>
</evidence>
<sequence length="153" mass="17770">MENRINKVLSYEKTKSEWRGNHLSIEWQEANKLNIDLFGISLNKAQKCECIEDLFFALKRPNIVNKIKEKMEKQFHVKKGSVVMSFGADTITEHSTDKQCISALKHNPTLIKFFDKVPENWQKLVGIVEDVKELAQELKEVIAVVKKTRAKRK</sequence>
<dbReference type="EMBL" id="LR796560">
    <property type="protein sequence ID" value="CAB4152130.1"/>
    <property type="molecule type" value="Genomic_DNA"/>
</dbReference>
<proteinExistence type="predicted"/>
<reference evidence="1" key="1">
    <citation type="submission" date="2020-04" db="EMBL/GenBank/DDBJ databases">
        <authorList>
            <person name="Chiriac C."/>
            <person name="Salcher M."/>
            <person name="Ghai R."/>
            <person name="Kavagutti S V."/>
        </authorList>
    </citation>
    <scope>NUCLEOTIDE SEQUENCE</scope>
</reference>
<gene>
    <name evidence="1" type="ORF">UFOVP600_53</name>
</gene>